<dbReference type="Pfam" id="PF00166">
    <property type="entry name" value="Cpn10"/>
    <property type="match status" value="1"/>
</dbReference>
<dbReference type="PANTHER" id="PTHR10772:SF58">
    <property type="entry name" value="CO-CHAPERONIN GROES"/>
    <property type="match status" value="1"/>
</dbReference>
<organism evidence="3">
    <name type="scientific">hydrothermal vent metagenome</name>
    <dbReference type="NCBI Taxonomy" id="652676"/>
    <lineage>
        <taxon>unclassified sequences</taxon>
        <taxon>metagenomes</taxon>
        <taxon>ecological metagenomes</taxon>
    </lineage>
</organism>
<sequence>MSFIIEEKDLEKIIMVGDRVLVKPKNPLDKTKTGLYLPPTVQENEKVHSGYIVKIGPGYPIPAMTDEDELWKDNREEVRYVPLQAHVGDLAVYLSKSGYEIEFNKERYTILPHSSILMIIRDEALFE</sequence>
<accession>A0A3B0UZ59</accession>
<dbReference type="GO" id="GO:0005524">
    <property type="term" value="F:ATP binding"/>
    <property type="evidence" value="ECO:0007669"/>
    <property type="project" value="InterPro"/>
</dbReference>
<evidence type="ECO:0000256" key="1">
    <source>
        <dbReference type="ARBA" id="ARBA00006975"/>
    </source>
</evidence>
<evidence type="ECO:0000313" key="3">
    <source>
        <dbReference type="EMBL" id="VAW25224.1"/>
    </source>
</evidence>
<gene>
    <name evidence="3" type="ORF">MNBD_BACTEROID01-50</name>
</gene>
<dbReference type="SUPFAM" id="SSF50129">
    <property type="entry name" value="GroES-like"/>
    <property type="match status" value="1"/>
</dbReference>
<protein>
    <submittedName>
        <fullName evidence="3">Heat shock protein 60 family co-chaperone GroES</fullName>
    </submittedName>
</protein>
<dbReference type="GO" id="GO:0046872">
    <property type="term" value="F:metal ion binding"/>
    <property type="evidence" value="ECO:0007669"/>
    <property type="project" value="TreeGrafter"/>
</dbReference>
<comment type="similarity">
    <text evidence="1">Belongs to the GroES chaperonin family.</text>
</comment>
<dbReference type="InterPro" id="IPR020818">
    <property type="entry name" value="Chaperonin_GroES"/>
</dbReference>
<dbReference type="InterPro" id="IPR011032">
    <property type="entry name" value="GroES-like_sf"/>
</dbReference>
<dbReference type="InterPro" id="IPR037124">
    <property type="entry name" value="Chaperonin_GroES_sf"/>
</dbReference>
<reference evidence="3" key="1">
    <citation type="submission" date="2018-06" db="EMBL/GenBank/DDBJ databases">
        <authorList>
            <person name="Zhirakovskaya E."/>
        </authorList>
    </citation>
    <scope>NUCLEOTIDE SEQUENCE</scope>
</reference>
<dbReference type="SMART" id="SM00883">
    <property type="entry name" value="Cpn10"/>
    <property type="match status" value="1"/>
</dbReference>
<keyword evidence="2" id="KW-0143">Chaperone</keyword>
<dbReference type="EMBL" id="UOEP01000242">
    <property type="protein sequence ID" value="VAW25224.1"/>
    <property type="molecule type" value="Genomic_DNA"/>
</dbReference>
<dbReference type="GO" id="GO:0044183">
    <property type="term" value="F:protein folding chaperone"/>
    <property type="evidence" value="ECO:0007669"/>
    <property type="project" value="InterPro"/>
</dbReference>
<keyword evidence="3" id="KW-0346">Stress response</keyword>
<dbReference type="CDD" id="cd00320">
    <property type="entry name" value="cpn10"/>
    <property type="match status" value="1"/>
</dbReference>
<dbReference type="AlphaFoldDB" id="A0A3B0UZ59"/>
<dbReference type="PANTHER" id="PTHR10772">
    <property type="entry name" value="10 KDA HEAT SHOCK PROTEIN"/>
    <property type="match status" value="1"/>
</dbReference>
<dbReference type="GO" id="GO:0051087">
    <property type="term" value="F:protein-folding chaperone binding"/>
    <property type="evidence" value="ECO:0007669"/>
    <property type="project" value="TreeGrafter"/>
</dbReference>
<name>A0A3B0UZ59_9ZZZZ</name>
<dbReference type="GO" id="GO:0051082">
    <property type="term" value="F:unfolded protein binding"/>
    <property type="evidence" value="ECO:0007669"/>
    <property type="project" value="TreeGrafter"/>
</dbReference>
<proteinExistence type="inferred from homology"/>
<evidence type="ECO:0000256" key="2">
    <source>
        <dbReference type="ARBA" id="ARBA00023186"/>
    </source>
</evidence>
<dbReference type="Gene3D" id="2.30.33.40">
    <property type="entry name" value="GroES chaperonin"/>
    <property type="match status" value="1"/>
</dbReference>